<dbReference type="SUPFAM" id="SSF53927">
    <property type="entry name" value="Cytidine deaminase-like"/>
    <property type="match status" value="1"/>
</dbReference>
<evidence type="ECO:0000313" key="1">
    <source>
        <dbReference type="EMBL" id="SVD12678.1"/>
    </source>
</evidence>
<feature type="non-terminal residue" evidence="1">
    <location>
        <position position="42"/>
    </location>
</feature>
<sequence length="42" mass="4656">MQKQEFFMQRCLEIAQKGAGNVSPNPMVGSIIVYKDKIIGEG</sequence>
<reference evidence="1" key="1">
    <citation type="submission" date="2018-05" db="EMBL/GenBank/DDBJ databases">
        <authorList>
            <person name="Lanie J.A."/>
            <person name="Ng W.-L."/>
            <person name="Kazmierczak K.M."/>
            <person name="Andrzejewski T.M."/>
            <person name="Davidsen T.M."/>
            <person name="Wayne K.J."/>
            <person name="Tettelin H."/>
            <person name="Glass J.I."/>
            <person name="Rusch D."/>
            <person name="Podicherti R."/>
            <person name="Tsui H.-C.T."/>
            <person name="Winkler M.E."/>
        </authorList>
    </citation>
    <scope>NUCLEOTIDE SEQUENCE</scope>
</reference>
<gene>
    <name evidence="1" type="ORF">METZ01_LOCUS365532</name>
</gene>
<dbReference type="Gene3D" id="3.40.140.10">
    <property type="entry name" value="Cytidine Deaminase, domain 2"/>
    <property type="match status" value="1"/>
</dbReference>
<organism evidence="1">
    <name type="scientific">marine metagenome</name>
    <dbReference type="NCBI Taxonomy" id="408172"/>
    <lineage>
        <taxon>unclassified sequences</taxon>
        <taxon>metagenomes</taxon>
        <taxon>ecological metagenomes</taxon>
    </lineage>
</organism>
<dbReference type="InterPro" id="IPR016193">
    <property type="entry name" value="Cytidine_deaminase-like"/>
</dbReference>
<dbReference type="EMBL" id="UINC01131147">
    <property type="protein sequence ID" value="SVD12678.1"/>
    <property type="molecule type" value="Genomic_DNA"/>
</dbReference>
<proteinExistence type="predicted"/>
<name>A0A382SU10_9ZZZZ</name>
<dbReference type="GO" id="GO:0003824">
    <property type="term" value="F:catalytic activity"/>
    <property type="evidence" value="ECO:0007669"/>
    <property type="project" value="InterPro"/>
</dbReference>
<accession>A0A382SU10</accession>
<evidence type="ECO:0008006" key="2">
    <source>
        <dbReference type="Google" id="ProtNLM"/>
    </source>
</evidence>
<protein>
    <recommendedName>
        <fullName evidence="2">CMP/dCMP-type deaminase domain-containing protein</fullName>
    </recommendedName>
</protein>
<dbReference type="AlphaFoldDB" id="A0A382SU10"/>